<organism evidence="1 2">
    <name type="scientific">Coprinellus micaceus</name>
    <name type="common">Glistening ink-cap mushroom</name>
    <name type="synonym">Coprinus micaceus</name>
    <dbReference type="NCBI Taxonomy" id="71717"/>
    <lineage>
        <taxon>Eukaryota</taxon>
        <taxon>Fungi</taxon>
        <taxon>Dikarya</taxon>
        <taxon>Basidiomycota</taxon>
        <taxon>Agaricomycotina</taxon>
        <taxon>Agaricomycetes</taxon>
        <taxon>Agaricomycetidae</taxon>
        <taxon>Agaricales</taxon>
        <taxon>Agaricineae</taxon>
        <taxon>Psathyrellaceae</taxon>
        <taxon>Coprinellus</taxon>
    </lineage>
</organism>
<proteinExistence type="predicted"/>
<sequence>MHPGVVVGGPTGDREYRVAMISSKLPGNPPQKPVSTYKPGMEGNISLSPVAAAWAKMKPWKQKNSGSNEPASALEAKMLKNLLQDIAQANTR</sequence>
<dbReference type="STRING" id="71717.A0A4Y7STT5"/>
<evidence type="ECO:0000313" key="2">
    <source>
        <dbReference type="Proteomes" id="UP000298030"/>
    </source>
</evidence>
<dbReference type="OrthoDB" id="3045303at2759"/>
<comment type="caution">
    <text evidence="1">The sequence shown here is derived from an EMBL/GenBank/DDBJ whole genome shotgun (WGS) entry which is preliminary data.</text>
</comment>
<name>A0A4Y7STT5_COPMI</name>
<dbReference type="EMBL" id="QPFP01000060">
    <property type="protein sequence ID" value="TEB25068.1"/>
    <property type="molecule type" value="Genomic_DNA"/>
</dbReference>
<reference evidence="1 2" key="1">
    <citation type="journal article" date="2019" name="Nat. Ecol. Evol.">
        <title>Megaphylogeny resolves global patterns of mushroom evolution.</title>
        <authorList>
            <person name="Varga T."/>
            <person name="Krizsan K."/>
            <person name="Foldi C."/>
            <person name="Dima B."/>
            <person name="Sanchez-Garcia M."/>
            <person name="Sanchez-Ramirez S."/>
            <person name="Szollosi G.J."/>
            <person name="Szarkandi J.G."/>
            <person name="Papp V."/>
            <person name="Albert L."/>
            <person name="Andreopoulos W."/>
            <person name="Angelini C."/>
            <person name="Antonin V."/>
            <person name="Barry K.W."/>
            <person name="Bougher N.L."/>
            <person name="Buchanan P."/>
            <person name="Buyck B."/>
            <person name="Bense V."/>
            <person name="Catcheside P."/>
            <person name="Chovatia M."/>
            <person name="Cooper J."/>
            <person name="Damon W."/>
            <person name="Desjardin D."/>
            <person name="Finy P."/>
            <person name="Geml J."/>
            <person name="Haridas S."/>
            <person name="Hughes K."/>
            <person name="Justo A."/>
            <person name="Karasinski D."/>
            <person name="Kautmanova I."/>
            <person name="Kiss B."/>
            <person name="Kocsube S."/>
            <person name="Kotiranta H."/>
            <person name="LaButti K.M."/>
            <person name="Lechner B.E."/>
            <person name="Liimatainen K."/>
            <person name="Lipzen A."/>
            <person name="Lukacs Z."/>
            <person name="Mihaltcheva S."/>
            <person name="Morgado L.N."/>
            <person name="Niskanen T."/>
            <person name="Noordeloos M.E."/>
            <person name="Ohm R.A."/>
            <person name="Ortiz-Santana B."/>
            <person name="Ovrebo C."/>
            <person name="Racz N."/>
            <person name="Riley R."/>
            <person name="Savchenko A."/>
            <person name="Shiryaev A."/>
            <person name="Soop K."/>
            <person name="Spirin V."/>
            <person name="Szebenyi C."/>
            <person name="Tomsovsky M."/>
            <person name="Tulloss R.E."/>
            <person name="Uehling J."/>
            <person name="Grigoriev I.V."/>
            <person name="Vagvolgyi C."/>
            <person name="Papp T."/>
            <person name="Martin F.M."/>
            <person name="Miettinen O."/>
            <person name="Hibbett D.S."/>
            <person name="Nagy L.G."/>
        </authorList>
    </citation>
    <scope>NUCLEOTIDE SEQUENCE [LARGE SCALE GENOMIC DNA]</scope>
    <source>
        <strain evidence="1 2">FP101781</strain>
    </source>
</reference>
<protein>
    <submittedName>
        <fullName evidence="1">Uncharacterized protein</fullName>
    </submittedName>
</protein>
<accession>A0A4Y7STT5</accession>
<dbReference type="AlphaFoldDB" id="A0A4Y7STT5"/>
<keyword evidence="2" id="KW-1185">Reference proteome</keyword>
<gene>
    <name evidence="1" type="ORF">FA13DRAFT_1738692</name>
</gene>
<dbReference type="Proteomes" id="UP000298030">
    <property type="component" value="Unassembled WGS sequence"/>
</dbReference>
<evidence type="ECO:0000313" key="1">
    <source>
        <dbReference type="EMBL" id="TEB25068.1"/>
    </source>
</evidence>